<keyword evidence="2" id="KW-1185">Reference proteome</keyword>
<dbReference type="Proteomes" id="UP000237608">
    <property type="component" value="Unassembled WGS sequence"/>
</dbReference>
<gene>
    <name evidence="1" type="ORF">BTO13_03740</name>
</gene>
<evidence type="ECO:0000313" key="1">
    <source>
        <dbReference type="EMBL" id="PQJ74434.1"/>
    </source>
</evidence>
<dbReference type="EMBL" id="MSCL01000001">
    <property type="protein sequence ID" value="PQJ74434.1"/>
    <property type="molecule type" value="Genomic_DNA"/>
</dbReference>
<sequence length="133" mass="15944">MEPWISDWTFSKKDAIKILSVHNFELNDDFIILKNEAGGFRDYYETFTLKLSDNDFNRISEKIKTSKNYKGHFTNYSNLPTADYKTTDTIDFETDNHFEREYWTSKKMENGTFHFRFQLDKENKELSYIGSDE</sequence>
<name>A0A2S7W9X7_9FLAO</name>
<accession>A0A2S7W9X7</accession>
<reference evidence="1 2" key="1">
    <citation type="submission" date="2016-12" db="EMBL/GenBank/DDBJ databases">
        <title>Trade-off between light-utilization and light-protection in marine flavobacteria.</title>
        <authorList>
            <person name="Kumagai Y."/>
            <person name="Yoshizawa S."/>
            <person name="Kogure K."/>
            <person name="Iwasaki W."/>
        </authorList>
    </citation>
    <scope>NUCLEOTIDE SEQUENCE [LARGE SCALE GENOMIC DNA]</scope>
    <source>
        <strain evidence="1 2">KCTC 22729</strain>
    </source>
</reference>
<protein>
    <submittedName>
        <fullName evidence="1">Uncharacterized protein</fullName>
    </submittedName>
</protein>
<dbReference type="AlphaFoldDB" id="A0A2S7W9X7"/>
<comment type="caution">
    <text evidence="1">The sequence shown here is derived from an EMBL/GenBank/DDBJ whole genome shotgun (WGS) entry which is preliminary data.</text>
</comment>
<evidence type="ECO:0000313" key="2">
    <source>
        <dbReference type="Proteomes" id="UP000237608"/>
    </source>
</evidence>
<organism evidence="1 2">
    <name type="scientific">Polaribacter gangjinensis</name>
    <dbReference type="NCBI Taxonomy" id="574710"/>
    <lineage>
        <taxon>Bacteria</taxon>
        <taxon>Pseudomonadati</taxon>
        <taxon>Bacteroidota</taxon>
        <taxon>Flavobacteriia</taxon>
        <taxon>Flavobacteriales</taxon>
        <taxon>Flavobacteriaceae</taxon>
    </lineage>
</organism>
<proteinExistence type="predicted"/>